<organism evidence="3 4">
    <name type="scientific">Coleophoma crateriformis</name>
    <dbReference type="NCBI Taxonomy" id="565419"/>
    <lineage>
        <taxon>Eukaryota</taxon>
        <taxon>Fungi</taxon>
        <taxon>Dikarya</taxon>
        <taxon>Ascomycota</taxon>
        <taxon>Pezizomycotina</taxon>
        <taxon>Leotiomycetes</taxon>
        <taxon>Helotiales</taxon>
        <taxon>Dermateaceae</taxon>
        <taxon>Coleophoma</taxon>
    </lineage>
</organism>
<feature type="domain" description="CN hydrolase" evidence="2">
    <location>
        <begin position="1"/>
        <end position="249"/>
    </location>
</feature>
<dbReference type="InterPro" id="IPR045254">
    <property type="entry name" value="Nit1/2_C-N_Hydrolase"/>
</dbReference>
<dbReference type="InterPro" id="IPR003010">
    <property type="entry name" value="C-N_Hydrolase"/>
</dbReference>
<dbReference type="InterPro" id="IPR036526">
    <property type="entry name" value="C-N_Hydrolase_sf"/>
</dbReference>
<evidence type="ECO:0000313" key="3">
    <source>
        <dbReference type="EMBL" id="RDW72011.1"/>
    </source>
</evidence>
<evidence type="ECO:0000259" key="2">
    <source>
        <dbReference type="PROSITE" id="PS50263"/>
    </source>
</evidence>
<evidence type="ECO:0000313" key="4">
    <source>
        <dbReference type="Proteomes" id="UP000256328"/>
    </source>
</evidence>
<evidence type="ECO:0000256" key="1">
    <source>
        <dbReference type="ARBA" id="ARBA00022801"/>
    </source>
</evidence>
<keyword evidence="1 3" id="KW-0378">Hydrolase</keyword>
<dbReference type="PANTHER" id="PTHR23088:SF27">
    <property type="entry name" value="DEAMINATED GLUTATHIONE AMIDASE"/>
    <property type="match status" value="1"/>
</dbReference>
<protein>
    <submittedName>
        <fullName evidence="3">Carbon-nitrogen hydrolase-1</fullName>
    </submittedName>
</protein>
<gene>
    <name evidence="3" type="ORF">BP5796_08045</name>
</gene>
<proteinExistence type="predicted"/>
<keyword evidence="4" id="KW-1185">Reference proteome</keyword>
<name>A0A3D8RDP4_9HELO</name>
<sequence>MTLAAVGQLCSTKSMGHNLALCKILVKKAVDAGAKALFLPEATDYIASNPQESIALAQPMESSPFVLGLKEAARDSSLAINVGIHVPAKSGKIYNRSCWIDQTGTIKPGYIYDKVHVFDYGALKESNSVEPGSSIAEPVETIVGRVGLLICFDLRFPEISLALKRQNAQVITYPSAFTVPTGKAHWETLLRARAIETQAYVIAAAQVGAHNEKRTSYGHSMVVDPWGKVLVDLPGEGSDPEIALVDIDLDYHEKIKREMPLLRRT</sequence>
<dbReference type="PANTHER" id="PTHR23088">
    <property type="entry name" value="NITRILASE-RELATED"/>
    <property type="match status" value="1"/>
</dbReference>
<dbReference type="Proteomes" id="UP000256328">
    <property type="component" value="Unassembled WGS sequence"/>
</dbReference>
<comment type="caution">
    <text evidence="3">The sequence shown here is derived from an EMBL/GenBank/DDBJ whole genome shotgun (WGS) entry which is preliminary data.</text>
</comment>
<dbReference type="AlphaFoldDB" id="A0A3D8RDP4"/>
<dbReference type="PROSITE" id="PS50263">
    <property type="entry name" value="CN_HYDROLASE"/>
    <property type="match status" value="1"/>
</dbReference>
<dbReference type="Pfam" id="PF00795">
    <property type="entry name" value="CN_hydrolase"/>
    <property type="match status" value="1"/>
</dbReference>
<dbReference type="CDD" id="cd07572">
    <property type="entry name" value="nit"/>
    <property type="match status" value="1"/>
</dbReference>
<dbReference type="EMBL" id="PDLN01000011">
    <property type="protein sequence ID" value="RDW72011.1"/>
    <property type="molecule type" value="Genomic_DNA"/>
</dbReference>
<reference evidence="3 4" key="1">
    <citation type="journal article" date="2018" name="IMA Fungus">
        <title>IMA Genome-F 9: Draft genome sequence of Annulohypoxylon stygium, Aspergillus mulundensis, Berkeleyomyces basicola (syn. Thielaviopsis basicola), Ceratocystis smalleyi, two Cercospora beticola strains, Coleophoma cylindrospora, Fusarium fracticaudum, Phialophora cf. hyalina, and Morchella septimelata.</title>
        <authorList>
            <person name="Wingfield B.D."/>
            <person name="Bills G.F."/>
            <person name="Dong Y."/>
            <person name="Huang W."/>
            <person name="Nel W.J."/>
            <person name="Swalarsk-Parry B.S."/>
            <person name="Vaghefi N."/>
            <person name="Wilken P.M."/>
            <person name="An Z."/>
            <person name="de Beer Z.W."/>
            <person name="De Vos L."/>
            <person name="Chen L."/>
            <person name="Duong T.A."/>
            <person name="Gao Y."/>
            <person name="Hammerbacher A."/>
            <person name="Kikkert J.R."/>
            <person name="Li Y."/>
            <person name="Li H."/>
            <person name="Li K."/>
            <person name="Li Q."/>
            <person name="Liu X."/>
            <person name="Ma X."/>
            <person name="Naidoo K."/>
            <person name="Pethybridge S.J."/>
            <person name="Sun J."/>
            <person name="Steenkamp E.T."/>
            <person name="van der Nest M.A."/>
            <person name="van Wyk S."/>
            <person name="Wingfield M.J."/>
            <person name="Xiong C."/>
            <person name="Yue Q."/>
            <person name="Zhang X."/>
        </authorList>
    </citation>
    <scope>NUCLEOTIDE SEQUENCE [LARGE SCALE GENOMIC DNA]</scope>
    <source>
        <strain evidence="3 4">BP5796</strain>
    </source>
</reference>
<dbReference type="Gene3D" id="3.60.110.10">
    <property type="entry name" value="Carbon-nitrogen hydrolase"/>
    <property type="match status" value="1"/>
</dbReference>
<dbReference type="SUPFAM" id="SSF56317">
    <property type="entry name" value="Carbon-nitrogen hydrolase"/>
    <property type="match status" value="1"/>
</dbReference>
<dbReference type="OrthoDB" id="10250282at2759"/>
<accession>A0A3D8RDP4</accession>
<dbReference type="GO" id="GO:0016811">
    <property type="term" value="F:hydrolase activity, acting on carbon-nitrogen (but not peptide) bonds, in linear amides"/>
    <property type="evidence" value="ECO:0007669"/>
    <property type="project" value="InterPro"/>
</dbReference>